<keyword evidence="8 10" id="KW-1133">Transmembrane helix</keyword>
<evidence type="ECO:0000256" key="11">
    <source>
        <dbReference type="SAM" id="SignalP"/>
    </source>
</evidence>
<protein>
    <recommendedName>
        <fullName evidence="14">Mannosyltransferase</fullName>
    </recommendedName>
</protein>
<dbReference type="EMBL" id="SMTK01000006">
    <property type="protein sequence ID" value="TDK23707.1"/>
    <property type="molecule type" value="Genomic_DNA"/>
</dbReference>
<gene>
    <name evidence="12" type="ORF">E2F48_16810</name>
</gene>
<keyword evidence="6 10" id="KW-0812">Transmembrane</keyword>
<dbReference type="GO" id="GO:0031501">
    <property type="term" value="C:mannosyltransferase complex"/>
    <property type="evidence" value="ECO:0007669"/>
    <property type="project" value="TreeGrafter"/>
</dbReference>
<dbReference type="OrthoDB" id="151635at2"/>
<evidence type="ECO:0000313" key="12">
    <source>
        <dbReference type="EMBL" id="TDK23707.1"/>
    </source>
</evidence>
<keyword evidence="3" id="KW-0337">GPI-anchor biosynthesis</keyword>
<feature type="transmembrane region" description="Helical" evidence="10">
    <location>
        <begin position="175"/>
        <end position="204"/>
    </location>
</feature>
<organism evidence="12 13">
    <name type="scientific">Arthrobacter crusticola</name>
    <dbReference type="NCBI Taxonomy" id="2547960"/>
    <lineage>
        <taxon>Bacteria</taxon>
        <taxon>Bacillati</taxon>
        <taxon>Actinomycetota</taxon>
        <taxon>Actinomycetes</taxon>
        <taxon>Micrococcales</taxon>
        <taxon>Micrococcaceae</taxon>
        <taxon>Arthrobacter</taxon>
    </lineage>
</organism>
<evidence type="ECO:0000256" key="1">
    <source>
        <dbReference type="ARBA" id="ARBA00004477"/>
    </source>
</evidence>
<feature type="transmembrane region" description="Helical" evidence="10">
    <location>
        <begin position="283"/>
        <end position="304"/>
    </location>
</feature>
<feature type="chain" id="PRO_5039423080" description="Mannosyltransferase" evidence="11">
    <location>
        <begin position="20"/>
        <end position="393"/>
    </location>
</feature>
<keyword evidence="11" id="KW-0732">Signal</keyword>
<keyword evidence="5" id="KW-0808">Transferase</keyword>
<name>A0A4R5TMA0_9MICC</name>
<evidence type="ECO:0000256" key="4">
    <source>
        <dbReference type="ARBA" id="ARBA00022676"/>
    </source>
</evidence>
<keyword evidence="4" id="KW-0328">Glycosyltransferase</keyword>
<dbReference type="Proteomes" id="UP000295411">
    <property type="component" value="Unassembled WGS sequence"/>
</dbReference>
<feature type="signal peptide" evidence="11">
    <location>
        <begin position="1"/>
        <end position="19"/>
    </location>
</feature>
<dbReference type="GO" id="GO:0004376">
    <property type="term" value="F:GPI mannosyltransferase activity"/>
    <property type="evidence" value="ECO:0007669"/>
    <property type="project" value="InterPro"/>
</dbReference>
<evidence type="ECO:0000256" key="8">
    <source>
        <dbReference type="ARBA" id="ARBA00022989"/>
    </source>
</evidence>
<dbReference type="PANTHER" id="PTHR12468:SF2">
    <property type="entry name" value="GPI MANNOSYLTRANSFERASE 2"/>
    <property type="match status" value="1"/>
</dbReference>
<feature type="transmembrane region" description="Helical" evidence="10">
    <location>
        <begin position="100"/>
        <end position="122"/>
    </location>
</feature>
<feature type="transmembrane region" description="Helical" evidence="10">
    <location>
        <begin position="362"/>
        <end position="382"/>
    </location>
</feature>
<feature type="transmembrane region" description="Helical" evidence="10">
    <location>
        <begin position="337"/>
        <end position="355"/>
    </location>
</feature>
<feature type="transmembrane region" description="Helical" evidence="10">
    <location>
        <begin position="311"/>
        <end position="331"/>
    </location>
</feature>
<evidence type="ECO:0000256" key="10">
    <source>
        <dbReference type="SAM" id="Phobius"/>
    </source>
</evidence>
<dbReference type="GO" id="GO:0016020">
    <property type="term" value="C:membrane"/>
    <property type="evidence" value="ECO:0007669"/>
    <property type="project" value="GOC"/>
</dbReference>
<keyword evidence="7" id="KW-0256">Endoplasmic reticulum</keyword>
<dbReference type="PANTHER" id="PTHR12468">
    <property type="entry name" value="GPI MANNOSYLTRANSFERASE 2"/>
    <property type="match status" value="1"/>
</dbReference>
<evidence type="ECO:0000256" key="6">
    <source>
        <dbReference type="ARBA" id="ARBA00022692"/>
    </source>
</evidence>
<dbReference type="GO" id="GO:0000009">
    <property type="term" value="F:alpha-1,6-mannosyltransferase activity"/>
    <property type="evidence" value="ECO:0007669"/>
    <property type="project" value="InterPro"/>
</dbReference>
<keyword evidence="13" id="KW-1185">Reference proteome</keyword>
<evidence type="ECO:0000256" key="3">
    <source>
        <dbReference type="ARBA" id="ARBA00022502"/>
    </source>
</evidence>
<accession>A0A4R5TMA0</accession>
<sequence length="393" mass="42469">MLRWPWPLQVLLVFAAARAVSTALLLAAASRQGANPWAPSSPDYLSFLEFWDSGWYRRIYDEGYPEVLPRAEDGTVLQNQWAFYPLFPGLVRALHLLTGVGWNVLAPAVATVCGFAAALVLYRLFLLAAAPREALWGVAFVAVLPVSPILQIPYAESLHLLMLALALHLVATGRYLGAVPVVLLMGFARPAGVPFAVLVFALFVRKALGAWRERSGPPRDGASDSALQRLAVLTLAAAAAALAWPATAWAVTGQYDAYLQTETAWRGSHLAPFLPWLQAGMNLLGPVGGPVAVLAAAAGCVLLLRLEPVRSLGRVPVWWCASYLLYLAAFWNPQTSTYRILLPLFPLALAAVFVVRSTPARCAILGVSVLLQAVWIALLWMWNPSGGSSDFPP</sequence>
<feature type="transmembrane region" description="Helical" evidence="10">
    <location>
        <begin position="230"/>
        <end position="251"/>
    </location>
</feature>
<evidence type="ECO:0000256" key="7">
    <source>
        <dbReference type="ARBA" id="ARBA00022824"/>
    </source>
</evidence>
<comment type="caution">
    <text evidence="12">The sequence shown here is derived from an EMBL/GenBank/DDBJ whole genome shotgun (WGS) entry which is preliminary data.</text>
</comment>
<evidence type="ECO:0000313" key="13">
    <source>
        <dbReference type="Proteomes" id="UP000295411"/>
    </source>
</evidence>
<comment type="subcellular location">
    <subcellularLocation>
        <location evidence="1">Endoplasmic reticulum membrane</location>
        <topology evidence="1">Multi-pass membrane protein</topology>
    </subcellularLocation>
</comment>
<feature type="transmembrane region" description="Helical" evidence="10">
    <location>
        <begin position="134"/>
        <end position="155"/>
    </location>
</feature>
<dbReference type="GO" id="GO:0006506">
    <property type="term" value="P:GPI anchor biosynthetic process"/>
    <property type="evidence" value="ECO:0007669"/>
    <property type="project" value="UniProtKB-UniPathway"/>
</dbReference>
<keyword evidence="9 10" id="KW-0472">Membrane</keyword>
<evidence type="ECO:0008006" key="14">
    <source>
        <dbReference type="Google" id="ProtNLM"/>
    </source>
</evidence>
<comment type="pathway">
    <text evidence="2">Glycolipid biosynthesis; glycosylphosphatidylinositol-anchor biosynthesis.</text>
</comment>
<proteinExistence type="predicted"/>
<dbReference type="UniPathway" id="UPA00196"/>
<evidence type="ECO:0000256" key="9">
    <source>
        <dbReference type="ARBA" id="ARBA00023136"/>
    </source>
</evidence>
<dbReference type="InterPro" id="IPR007315">
    <property type="entry name" value="PIG-V/Gpi18"/>
</dbReference>
<reference evidence="12 13" key="1">
    <citation type="submission" date="2019-03" db="EMBL/GenBank/DDBJ databases">
        <title>Arthrobacter sp. nov., an bacterium isolated from biocrust in Mu Us Desert.</title>
        <authorList>
            <person name="Lixiong L."/>
        </authorList>
    </citation>
    <scope>NUCLEOTIDE SEQUENCE [LARGE SCALE GENOMIC DNA]</scope>
    <source>
        <strain evidence="12 13">SLN-3</strain>
    </source>
</reference>
<evidence type="ECO:0000256" key="5">
    <source>
        <dbReference type="ARBA" id="ARBA00022679"/>
    </source>
</evidence>
<dbReference type="AlphaFoldDB" id="A0A4R5TMA0"/>
<evidence type="ECO:0000256" key="2">
    <source>
        <dbReference type="ARBA" id="ARBA00004687"/>
    </source>
</evidence>